<name>A0A9N9EIH5_9GLOM</name>
<feature type="non-terminal residue" evidence="1">
    <location>
        <position position="1"/>
    </location>
</feature>
<keyword evidence="2" id="KW-1185">Reference proteome</keyword>
<feature type="non-terminal residue" evidence="1">
    <location>
        <position position="45"/>
    </location>
</feature>
<protein>
    <submittedName>
        <fullName evidence="1">3421_t:CDS:1</fullName>
    </submittedName>
</protein>
<dbReference type="AlphaFoldDB" id="A0A9N9EIH5"/>
<proteinExistence type="predicted"/>
<organism evidence="1 2">
    <name type="scientific">Paraglomus occultum</name>
    <dbReference type="NCBI Taxonomy" id="144539"/>
    <lineage>
        <taxon>Eukaryota</taxon>
        <taxon>Fungi</taxon>
        <taxon>Fungi incertae sedis</taxon>
        <taxon>Mucoromycota</taxon>
        <taxon>Glomeromycotina</taxon>
        <taxon>Glomeromycetes</taxon>
        <taxon>Paraglomerales</taxon>
        <taxon>Paraglomeraceae</taxon>
        <taxon>Paraglomus</taxon>
    </lineage>
</organism>
<gene>
    <name evidence="1" type="ORF">POCULU_LOCUS11084</name>
</gene>
<reference evidence="1" key="1">
    <citation type="submission" date="2021-06" db="EMBL/GenBank/DDBJ databases">
        <authorList>
            <person name="Kallberg Y."/>
            <person name="Tangrot J."/>
            <person name="Rosling A."/>
        </authorList>
    </citation>
    <scope>NUCLEOTIDE SEQUENCE</scope>
    <source>
        <strain evidence="1">IA702</strain>
    </source>
</reference>
<dbReference type="Proteomes" id="UP000789572">
    <property type="component" value="Unassembled WGS sequence"/>
</dbReference>
<evidence type="ECO:0000313" key="2">
    <source>
        <dbReference type="Proteomes" id="UP000789572"/>
    </source>
</evidence>
<accession>A0A9N9EIH5</accession>
<comment type="caution">
    <text evidence="1">The sequence shown here is derived from an EMBL/GenBank/DDBJ whole genome shotgun (WGS) entry which is preliminary data.</text>
</comment>
<evidence type="ECO:0000313" key="1">
    <source>
        <dbReference type="EMBL" id="CAG8673151.1"/>
    </source>
</evidence>
<dbReference type="EMBL" id="CAJVPJ010007056">
    <property type="protein sequence ID" value="CAG8673151.1"/>
    <property type="molecule type" value="Genomic_DNA"/>
</dbReference>
<sequence length="45" mass="5315">NIDTTATSRIMIFSTNCGPFLEENIPDLTYRTDFGLLYNYENWYT</sequence>